<dbReference type="InterPro" id="IPR036812">
    <property type="entry name" value="NAD(P)_OxRdtase_dom_sf"/>
</dbReference>
<proteinExistence type="predicted"/>
<dbReference type="Gene3D" id="3.20.20.100">
    <property type="entry name" value="NADP-dependent oxidoreductase domain"/>
    <property type="match status" value="1"/>
</dbReference>
<dbReference type="SUPFAM" id="SSF51430">
    <property type="entry name" value="NAD(P)-linked oxidoreductase"/>
    <property type="match status" value="1"/>
</dbReference>
<keyword evidence="1" id="KW-0560">Oxidoreductase</keyword>
<keyword evidence="4" id="KW-1185">Reference proteome</keyword>
<evidence type="ECO:0000313" key="3">
    <source>
        <dbReference type="EMBL" id="KAL2810613.1"/>
    </source>
</evidence>
<dbReference type="InterPro" id="IPR020471">
    <property type="entry name" value="AKR"/>
</dbReference>
<dbReference type="Proteomes" id="UP001610334">
    <property type="component" value="Unassembled WGS sequence"/>
</dbReference>
<organism evidence="3 4">
    <name type="scientific">Aspergillus granulosus</name>
    <dbReference type="NCBI Taxonomy" id="176169"/>
    <lineage>
        <taxon>Eukaryota</taxon>
        <taxon>Fungi</taxon>
        <taxon>Dikarya</taxon>
        <taxon>Ascomycota</taxon>
        <taxon>Pezizomycotina</taxon>
        <taxon>Eurotiomycetes</taxon>
        <taxon>Eurotiomycetidae</taxon>
        <taxon>Eurotiales</taxon>
        <taxon>Aspergillaceae</taxon>
        <taxon>Aspergillus</taxon>
        <taxon>Aspergillus subgen. Nidulantes</taxon>
    </lineage>
</organism>
<evidence type="ECO:0000259" key="2">
    <source>
        <dbReference type="Pfam" id="PF00248"/>
    </source>
</evidence>
<protein>
    <submittedName>
        <fullName evidence="3">NADP-dependent oxidoreductase domain-containing protein</fullName>
    </submittedName>
</protein>
<name>A0ABR4H757_9EURO</name>
<feature type="domain" description="NADP-dependent oxidoreductase" evidence="2">
    <location>
        <begin position="30"/>
        <end position="118"/>
    </location>
</feature>
<dbReference type="InterPro" id="IPR023210">
    <property type="entry name" value="NADP_OxRdtase_dom"/>
</dbReference>
<evidence type="ECO:0000313" key="4">
    <source>
        <dbReference type="Proteomes" id="UP001610334"/>
    </source>
</evidence>
<reference evidence="3 4" key="1">
    <citation type="submission" date="2024-07" db="EMBL/GenBank/DDBJ databases">
        <title>Section-level genome sequencing and comparative genomics of Aspergillus sections Usti and Cavernicolus.</title>
        <authorList>
            <consortium name="Lawrence Berkeley National Laboratory"/>
            <person name="Nybo J.L."/>
            <person name="Vesth T.C."/>
            <person name="Theobald S."/>
            <person name="Frisvad J.C."/>
            <person name="Larsen T.O."/>
            <person name="Kjaerboelling I."/>
            <person name="Rothschild-Mancinelli K."/>
            <person name="Lyhne E.K."/>
            <person name="Kogle M.E."/>
            <person name="Barry K."/>
            <person name="Clum A."/>
            <person name="Na H."/>
            <person name="Ledsgaard L."/>
            <person name="Lin J."/>
            <person name="Lipzen A."/>
            <person name="Kuo A."/>
            <person name="Riley R."/>
            <person name="Mondo S."/>
            <person name="Labutti K."/>
            <person name="Haridas S."/>
            <person name="Pangalinan J."/>
            <person name="Salamov A.A."/>
            <person name="Simmons B.A."/>
            <person name="Magnuson J.K."/>
            <person name="Chen J."/>
            <person name="Drula E."/>
            <person name="Henrissat B."/>
            <person name="Wiebenga A."/>
            <person name="Lubbers R.J."/>
            <person name="Gomes A.C."/>
            <person name="Makela M.R."/>
            <person name="Stajich J."/>
            <person name="Grigoriev I.V."/>
            <person name="Mortensen U.H."/>
            <person name="De Vries R.P."/>
            <person name="Baker S.E."/>
            <person name="Andersen M.R."/>
        </authorList>
    </citation>
    <scope>NUCLEOTIDE SEQUENCE [LARGE SCALE GENOMIC DNA]</scope>
    <source>
        <strain evidence="3 4">CBS 588.65</strain>
    </source>
</reference>
<evidence type="ECO:0000256" key="1">
    <source>
        <dbReference type="ARBA" id="ARBA00023002"/>
    </source>
</evidence>
<dbReference type="PRINTS" id="PR00069">
    <property type="entry name" value="ALDKETRDTASE"/>
</dbReference>
<accession>A0ABR4H757</accession>
<gene>
    <name evidence="3" type="ORF">BJX63DRAFT_434129</name>
</gene>
<sequence length="139" mass="15666">MKWAWVSRTVVSLARTFSSPASCGTPTSPNVAEGLQKSLHALGTDYLDLYLVHWPVRLVPNELSALLPVNPNGTRAVDRSWEQTETWRQMEEVYKASKVKAIGVANWSIPYLEDLKKRNGPWFLPSTKSSYTLLFLSTL</sequence>
<dbReference type="Pfam" id="PF00248">
    <property type="entry name" value="Aldo_ket_red"/>
    <property type="match status" value="1"/>
</dbReference>
<comment type="caution">
    <text evidence="3">The sequence shown here is derived from an EMBL/GenBank/DDBJ whole genome shotgun (WGS) entry which is preliminary data.</text>
</comment>
<dbReference type="EMBL" id="JBFXLT010000069">
    <property type="protein sequence ID" value="KAL2810613.1"/>
    <property type="molecule type" value="Genomic_DNA"/>
</dbReference>
<dbReference type="PANTHER" id="PTHR11732">
    <property type="entry name" value="ALDO/KETO REDUCTASE"/>
    <property type="match status" value="1"/>
</dbReference>